<dbReference type="GO" id="GO:0006892">
    <property type="term" value="P:post-Golgi vesicle-mediated transport"/>
    <property type="evidence" value="ECO:0007669"/>
    <property type="project" value="TreeGrafter"/>
</dbReference>
<feature type="non-terminal residue" evidence="2">
    <location>
        <position position="278"/>
    </location>
</feature>
<gene>
    <name evidence="2" type="ORF">BLA29_009105</name>
</gene>
<dbReference type="InterPro" id="IPR031777">
    <property type="entry name" value="Sortilin_C"/>
</dbReference>
<comment type="caution">
    <text evidence="2">The sequence shown here is derived from an EMBL/GenBank/DDBJ whole genome shotgun (WGS) entry which is preliminary data.</text>
</comment>
<dbReference type="InterPro" id="IPR050310">
    <property type="entry name" value="VPS10-sortilin"/>
</dbReference>
<feature type="domain" description="Sortilin C-terminal" evidence="1">
    <location>
        <begin position="15"/>
        <end position="155"/>
    </location>
</feature>
<dbReference type="Gene3D" id="2.120.10.30">
    <property type="entry name" value="TolB, C-terminal domain"/>
    <property type="match status" value="1"/>
</dbReference>
<dbReference type="GO" id="GO:0016020">
    <property type="term" value="C:membrane"/>
    <property type="evidence" value="ECO:0007669"/>
    <property type="project" value="TreeGrafter"/>
</dbReference>
<name>A0A1Y3AZ67_EURMA</name>
<dbReference type="OrthoDB" id="6484126at2759"/>
<dbReference type="SUPFAM" id="SSF63825">
    <property type="entry name" value="YWTD domain"/>
    <property type="match status" value="1"/>
</dbReference>
<dbReference type="InterPro" id="IPR011042">
    <property type="entry name" value="6-blade_b-propeller_TolB-like"/>
</dbReference>
<dbReference type="Gene3D" id="2.10.70.80">
    <property type="match status" value="1"/>
</dbReference>
<reference evidence="2 3" key="1">
    <citation type="submission" date="2017-03" db="EMBL/GenBank/DDBJ databases">
        <title>Genome Survey of Euroglyphus maynei.</title>
        <authorList>
            <person name="Arlian L.G."/>
            <person name="Morgan M.S."/>
            <person name="Rider S.D."/>
        </authorList>
    </citation>
    <scope>NUCLEOTIDE SEQUENCE [LARGE SCALE GENOMIC DNA]</scope>
    <source>
        <strain evidence="2">Arlian Lab</strain>
        <tissue evidence="2">Whole body</tissue>
    </source>
</reference>
<dbReference type="PANTHER" id="PTHR12106:SF27">
    <property type="entry name" value="SORTILIN-RELATED RECEPTOR"/>
    <property type="match status" value="1"/>
</dbReference>
<evidence type="ECO:0000259" key="1">
    <source>
        <dbReference type="Pfam" id="PF15901"/>
    </source>
</evidence>
<dbReference type="Pfam" id="PF15901">
    <property type="entry name" value="Sortilin_C"/>
    <property type="match status" value="1"/>
</dbReference>
<evidence type="ECO:0000313" key="3">
    <source>
        <dbReference type="Proteomes" id="UP000194236"/>
    </source>
</evidence>
<protein>
    <recommendedName>
        <fullName evidence="1">Sortilin C-terminal domain-containing protein</fullName>
    </recommendedName>
</protein>
<dbReference type="AlphaFoldDB" id="A0A1Y3AZ67"/>
<sequence length="278" mass="32420">MDRYSVENFITLKKKIQKQVNFTEIFDSPCRMPIDYKEWSPHDFESKCLLGSTQIFLRRMPSRKCYNGNEFSRPVYQINCPCKHSDYECDLGYMPVTKSIGFHCDLIHESWLQSINYSNCSPGRMFNKTKGYRKLPGDTCEGGEEDWYSPHLLPCPFNTTLMPEFILFVQRQEISIISLNDYDFTKLSLLPKSFLTNAIAADFDYKNSCLYWSDIHSNRILRYCFDGEQLQPEALVEIGIDSVEGIAFNQINGHLYFVNGNKSKVELINTRINYEGRM</sequence>
<proteinExistence type="predicted"/>
<dbReference type="EMBL" id="MUJZ01052386">
    <property type="protein sequence ID" value="OTF73267.1"/>
    <property type="molecule type" value="Genomic_DNA"/>
</dbReference>
<dbReference type="Gene3D" id="3.30.60.270">
    <property type="match status" value="1"/>
</dbReference>
<organism evidence="2 3">
    <name type="scientific">Euroglyphus maynei</name>
    <name type="common">Mayne's house dust mite</name>
    <dbReference type="NCBI Taxonomy" id="6958"/>
    <lineage>
        <taxon>Eukaryota</taxon>
        <taxon>Metazoa</taxon>
        <taxon>Ecdysozoa</taxon>
        <taxon>Arthropoda</taxon>
        <taxon>Chelicerata</taxon>
        <taxon>Arachnida</taxon>
        <taxon>Acari</taxon>
        <taxon>Acariformes</taxon>
        <taxon>Sarcoptiformes</taxon>
        <taxon>Astigmata</taxon>
        <taxon>Psoroptidia</taxon>
        <taxon>Analgoidea</taxon>
        <taxon>Pyroglyphidae</taxon>
        <taxon>Pyroglyphinae</taxon>
        <taxon>Euroglyphus</taxon>
    </lineage>
</organism>
<dbReference type="GO" id="GO:0005794">
    <property type="term" value="C:Golgi apparatus"/>
    <property type="evidence" value="ECO:0007669"/>
    <property type="project" value="TreeGrafter"/>
</dbReference>
<dbReference type="Proteomes" id="UP000194236">
    <property type="component" value="Unassembled WGS sequence"/>
</dbReference>
<accession>A0A1Y3AZ67</accession>
<dbReference type="PANTHER" id="PTHR12106">
    <property type="entry name" value="SORTILIN RELATED"/>
    <property type="match status" value="1"/>
</dbReference>
<evidence type="ECO:0000313" key="2">
    <source>
        <dbReference type="EMBL" id="OTF73267.1"/>
    </source>
</evidence>
<keyword evidence="3" id="KW-1185">Reference proteome</keyword>